<feature type="region of interest" description="Disordered" evidence="2">
    <location>
        <begin position="217"/>
        <end position="252"/>
    </location>
</feature>
<dbReference type="GO" id="GO:0000398">
    <property type="term" value="P:mRNA splicing, via spliceosome"/>
    <property type="evidence" value="ECO:0007669"/>
    <property type="project" value="TreeGrafter"/>
</dbReference>
<dbReference type="InterPro" id="IPR006768">
    <property type="entry name" value="Cwf19-like_C_dom-1"/>
</dbReference>
<dbReference type="PANTHER" id="PTHR12072:SF5">
    <property type="entry name" value="CWF19-LIKE PROTEIN 2"/>
    <property type="match status" value="1"/>
</dbReference>
<comment type="similarity">
    <text evidence="1">Belongs to the CWF19 family.</text>
</comment>
<dbReference type="WBParaSite" id="Csp11.Scaffold628.g6965.t1">
    <property type="protein sequence ID" value="Csp11.Scaffold628.g6965.t1"/>
    <property type="gene ID" value="Csp11.Scaffold628.g6965"/>
</dbReference>
<feature type="compositionally biased region" description="Basic and acidic residues" evidence="2">
    <location>
        <begin position="311"/>
        <end position="321"/>
    </location>
</feature>
<feature type="compositionally biased region" description="Acidic residues" evidence="2">
    <location>
        <begin position="330"/>
        <end position="349"/>
    </location>
</feature>
<dbReference type="AlphaFoldDB" id="A0A1I7TL15"/>
<dbReference type="eggNOG" id="KOG2477">
    <property type="taxonomic scope" value="Eukaryota"/>
</dbReference>
<reference evidence="5" key="1">
    <citation type="submission" date="2016-11" db="UniProtKB">
        <authorList>
            <consortium name="WormBaseParasite"/>
        </authorList>
    </citation>
    <scope>IDENTIFICATION</scope>
</reference>
<evidence type="ECO:0000313" key="5">
    <source>
        <dbReference type="WBParaSite" id="Csp11.Scaffold628.g6965.t1"/>
    </source>
</evidence>
<sequence>MKCKRVLEWQMRCTRVTSTPPKGRIIHLTIGLNLLLLRIPTRILLLPKTRAFQNTNESNDHSMIAPDVLTARDSPNTTSSLLELIQKELLIGGYDTGKQMRSIMEPRKAQFRTLKLGLQTYLAVVEWDGLDDEHLIIVPTQHCSSTIQLDENVWDEMRLWRKGLVALWKQQNRDCVFFEMSRHVDSNPHVIVECVPLDQEIGDMTPIYFKMSTMEGDAMGQSDQKDEEAGAATTTTDQRPGGSTRREKRSRRIKIRPFLLPNDFRTIAALTSAHDVYDGGEAMGRSDQKNEEAGDATTTTNGSATRRQHREGKELQKDKNQPEFSRAEISGEEEEKEDDVDEGSEEEEQYLLGSVF</sequence>
<accession>A0A1I7TL15</accession>
<keyword evidence="4" id="KW-1185">Reference proteome</keyword>
<dbReference type="InterPro" id="IPR040194">
    <property type="entry name" value="Cwf19-like"/>
</dbReference>
<evidence type="ECO:0000259" key="3">
    <source>
        <dbReference type="Pfam" id="PF04677"/>
    </source>
</evidence>
<name>A0A1I7TL15_9PELO</name>
<evidence type="ECO:0000256" key="1">
    <source>
        <dbReference type="ARBA" id="ARBA00006795"/>
    </source>
</evidence>
<evidence type="ECO:0000313" key="4">
    <source>
        <dbReference type="Proteomes" id="UP000095282"/>
    </source>
</evidence>
<organism evidence="4 5">
    <name type="scientific">Caenorhabditis tropicalis</name>
    <dbReference type="NCBI Taxonomy" id="1561998"/>
    <lineage>
        <taxon>Eukaryota</taxon>
        <taxon>Metazoa</taxon>
        <taxon>Ecdysozoa</taxon>
        <taxon>Nematoda</taxon>
        <taxon>Chromadorea</taxon>
        <taxon>Rhabditida</taxon>
        <taxon>Rhabditina</taxon>
        <taxon>Rhabditomorpha</taxon>
        <taxon>Rhabditoidea</taxon>
        <taxon>Rhabditidae</taxon>
        <taxon>Peloderinae</taxon>
        <taxon>Caenorhabditis</taxon>
    </lineage>
</organism>
<proteinExistence type="inferred from homology"/>
<evidence type="ECO:0000256" key="2">
    <source>
        <dbReference type="SAM" id="MobiDB-lite"/>
    </source>
</evidence>
<dbReference type="Pfam" id="PF04677">
    <property type="entry name" value="CwfJ_C_1"/>
    <property type="match status" value="1"/>
</dbReference>
<protein>
    <submittedName>
        <fullName evidence="5">CwfJ_C_1 domain-containing protein</fullName>
    </submittedName>
</protein>
<dbReference type="STRING" id="1561998.A0A1I7TL15"/>
<feature type="compositionally biased region" description="Polar residues" evidence="2">
    <location>
        <begin position="296"/>
        <end position="305"/>
    </location>
</feature>
<dbReference type="PANTHER" id="PTHR12072">
    <property type="entry name" value="CWF19, CELL CYCLE CONTROL PROTEIN"/>
    <property type="match status" value="1"/>
</dbReference>
<dbReference type="Proteomes" id="UP000095282">
    <property type="component" value="Unplaced"/>
</dbReference>
<feature type="domain" description="Cwf19-like C-terminal" evidence="3">
    <location>
        <begin position="113"/>
        <end position="210"/>
    </location>
</feature>
<dbReference type="GO" id="GO:0071014">
    <property type="term" value="C:post-mRNA release spliceosomal complex"/>
    <property type="evidence" value="ECO:0007669"/>
    <property type="project" value="TreeGrafter"/>
</dbReference>
<feature type="region of interest" description="Disordered" evidence="2">
    <location>
        <begin position="279"/>
        <end position="356"/>
    </location>
</feature>